<comment type="caution">
    <text evidence="2">The sequence shown here is derived from an EMBL/GenBank/DDBJ whole genome shotgun (WGS) entry which is preliminary data.</text>
</comment>
<evidence type="ECO:0000313" key="3">
    <source>
        <dbReference type="Proteomes" id="UP000823388"/>
    </source>
</evidence>
<feature type="compositionally biased region" description="Basic and acidic residues" evidence="1">
    <location>
        <begin position="71"/>
        <end position="83"/>
    </location>
</feature>
<evidence type="ECO:0000313" key="2">
    <source>
        <dbReference type="EMBL" id="KAG2606705.1"/>
    </source>
</evidence>
<feature type="compositionally biased region" description="Basic and acidic residues" evidence="1">
    <location>
        <begin position="97"/>
        <end position="114"/>
    </location>
</feature>
<protein>
    <submittedName>
        <fullName evidence="2">Uncharacterized protein</fullName>
    </submittedName>
</protein>
<dbReference type="Proteomes" id="UP000823388">
    <property type="component" value="Chromosome 4N"/>
</dbReference>
<feature type="compositionally biased region" description="Polar residues" evidence="1">
    <location>
        <begin position="84"/>
        <end position="93"/>
    </location>
</feature>
<keyword evidence="3" id="KW-1185">Reference proteome</keyword>
<gene>
    <name evidence="2" type="ORF">PVAP13_4NG211974</name>
</gene>
<name>A0A8T0TBU9_PANVG</name>
<proteinExistence type="predicted"/>
<organism evidence="2 3">
    <name type="scientific">Panicum virgatum</name>
    <name type="common">Blackwell switchgrass</name>
    <dbReference type="NCBI Taxonomy" id="38727"/>
    <lineage>
        <taxon>Eukaryota</taxon>
        <taxon>Viridiplantae</taxon>
        <taxon>Streptophyta</taxon>
        <taxon>Embryophyta</taxon>
        <taxon>Tracheophyta</taxon>
        <taxon>Spermatophyta</taxon>
        <taxon>Magnoliopsida</taxon>
        <taxon>Liliopsida</taxon>
        <taxon>Poales</taxon>
        <taxon>Poaceae</taxon>
        <taxon>PACMAD clade</taxon>
        <taxon>Panicoideae</taxon>
        <taxon>Panicodae</taxon>
        <taxon>Paniceae</taxon>
        <taxon>Panicinae</taxon>
        <taxon>Panicum</taxon>
        <taxon>Panicum sect. Hiantes</taxon>
    </lineage>
</organism>
<feature type="region of interest" description="Disordered" evidence="1">
    <location>
        <begin position="70"/>
        <end position="114"/>
    </location>
</feature>
<reference evidence="2" key="1">
    <citation type="submission" date="2020-05" db="EMBL/GenBank/DDBJ databases">
        <title>WGS assembly of Panicum virgatum.</title>
        <authorList>
            <person name="Lovell J.T."/>
            <person name="Jenkins J."/>
            <person name="Shu S."/>
            <person name="Juenger T.E."/>
            <person name="Schmutz J."/>
        </authorList>
    </citation>
    <scope>NUCLEOTIDE SEQUENCE</scope>
    <source>
        <strain evidence="2">AP13</strain>
    </source>
</reference>
<evidence type="ECO:0000256" key="1">
    <source>
        <dbReference type="SAM" id="MobiDB-lite"/>
    </source>
</evidence>
<dbReference type="EMBL" id="CM029044">
    <property type="protein sequence ID" value="KAG2606705.1"/>
    <property type="molecule type" value="Genomic_DNA"/>
</dbReference>
<feature type="non-terminal residue" evidence="2">
    <location>
        <position position="274"/>
    </location>
</feature>
<dbReference type="AlphaFoldDB" id="A0A8T0TBU9"/>
<accession>A0A8T0TBU9</accession>
<sequence length="274" mass="31103">MSAELKEEKNKKRRDARLMKKNLQAQFNENKHPGVQDEILAAEGNRCTATLGDMTVNTTGASRISGIDVYQGKDDSIPNKDDATGSQTVTGETHQVYPKERRRERPRAQREAMTAEKRELINKRRRDAYHAKKVNRPKLTTEQKKANIKGSKREYKRRLKEFRANNLHPDSIAMANPQFVPKLIIPTPIELLTSQSELVIPEFSGSPVYIPSIVEQTPDVQGMESGVGRCLPRRRVVGVERNALRNQRNPEFHATIGKNRSCTYDADRCGDQLN</sequence>